<proteinExistence type="predicted"/>
<protein>
    <submittedName>
        <fullName evidence="2">Uncharacterized protein</fullName>
    </submittedName>
</protein>
<dbReference type="EMBL" id="JAPTMU010000091">
    <property type="protein sequence ID" value="KAJ4922022.1"/>
    <property type="molecule type" value="Genomic_DNA"/>
</dbReference>
<reference evidence="2" key="1">
    <citation type="submission" date="2022-11" db="EMBL/GenBank/DDBJ databases">
        <title>Chromosome-level genome of Pogonophryne albipinna.</title>
        <authorList>
            <person name="Jo E."/>
        </authorList>
    </citation>
    <scope>NUCLEOTIDE SEQUENCE</scope>
    <source>
        <strain evidence="2">SGF0006</strain>
        <tissue evidence="2">Muscle</tissue>
    </source>
</reference>
<sequence length="131" mass="14469">MAMFTPSLLVLPAAWRSSLEEQPGGAAWSGSAGLCLWLTGQGGPSCPRSSSCWTPPSRLKYSQPPFCLWAPYKRWKYHLKCLEFWTWTAGTTWGRGTWRADPAQRSVPAGLRASGASWTWTTCCADLQALL</sequence>
<comment type="caution">
    <text evidence="2">The sequence shown here is derived from an EMBL/GenBank/DDBJ whole genome shotgun (WGS) entry which is preliminary data.</text>
</comment>
<keyword evidence="1" id="KW-0732">Signal</keyword>
<organism evidence="2 3">
    <name type="scientific">Pogonophryne albipinna</name>
    <dbReference type="NCBI Taxonomy" id="1090488"/>
    <lineage>
        <taxon>Eukaryota</taxon>
        <taxon>Metazoa</taxon>
        <taxon>Chordata</taxon>
        <taxon>Craniata</taxon>
        <taxon>Vertebrata</taxon>
        <taxon>Euteleostomi</taxon>
        <taxon>Actinopterygii</taxon>
        <taxon>Neopterygii</taxon>
        <taxon>Teleostei</taxon>
        <taxon>Neoteleostei</taxon>
        <taxon>Acanthomorphata</taxon>
        <taxon>Eupercaria</taxon>
        <taxon>Perciformes</taxon>
        <taxon>Notothenioidei</taxon>
        <taxon>Pogonophryne</taxon>
    </lineage>
</organism>
<evidence type="ECO:0000313" key="3">
    <source>
        <dbReference type="Proteomes" id="UP001219934"/>
    </source>
</evidence>
<evidence type="ECO:0000256" key="1">
    <source>
        <dbReference type="SAM" id="SignalP"/>
    </source>
</evidence>
<dbReference type="Proteomes" id="UP001219934">
    <property type="component" value="Unassembled WGS sequence"/>
</dbReference>
<feature type="signal peptide" evidence="1">
    <location>
        <begin position="1"/>
        <end position="20"/>
    </location>
</feature>
<keyword evidence="3" id="KW-1185">Reference proteome</keyword>
<feature type="chain" id="PRO_5042100050" evidence="1">
    <location>
        <begin position="21"/>
        <end position="131"/>
    </location>
</feature>
<dbReference type="AlphaFoldDB" id="A0AAD6AC18"/>
<gene>
    <name evidence="2" type="ORF">JOQ06_004041</name>
</gene>
<accession>A0AAD6AC18</accession>
<evidence type="ECO:0000313" key="2">
    <source>
        <dbReference type="EMBL" id="KAJ4922022.1"/>
    </source>
</evidence>
<name>A0AAD6AC18_9TELE</name>